<proteinExistence type="predicted"/>
<dbReference type="AlphaFoldDB" id="A0A382BR99"/>
<evidence type="ECO:0000313" key="1">
    <source>
        <dbReference type="EMBL" id="SVB16325.1"/>
    </source>
</evidence>
<accession>A0A382BR99</accession>
<name>A0A382BR99_9ZZZZ</name>
<reference evidence="1" key="1">
    <citation type="submission" date="2018-05" db="EMBL/GenBank/DDBJ databases">
        <authorList>
            <person name="Lanie J.A."/>
            <person name="Ng W.-L."/>
            <person name="Kazmierczak K.M."/>
            <person name="Andrzejewski T.M."/>
            <person name="Davidsen T.M."/>
            <person name="Wayne K.J."/>
            <person name="Tettelin H."/>
            <person name="Glass J.I."/>
            <person name="Rusch D."/>
            <person name="Podicherti R."/>
            <person name="Tsui H.-C.T."/>
            <person name="Winkler M.E."/>
        </authorList>
    </citation>
    <scope>NUCLEOTIDE SEQUENCE</scope>
</reference>
<organism evidence="1">
    <name type="scientific">marine metagenome</name>
    <dbReference type="NCBI Taxonomy" id="408172"/>
    <lineage>
        <taxon>unclassified sequences</taxon>
        <taxon>metagenomes</taxon>
        <taxon>ecological metagenomes</taxon>
    </lineage>
</organism>
<dbReference type="EMBL" id="UINC01030998">
    <property type="protein sequence ID" value="SVB16325.1"/>
    <property type="molecule type" value="Genomic_DNA"/>
</dbReference>
<sequence length="30" mass="3511">MKKNDNNLTPLALLVYNPRGFLENYPAKYL</sequence>
<gene>
    <name evidence="1" type="ORF">METZ01_LOCUS169179</name>
</gene>
<protein>
    <submittedName>
        <fullName evidence="1">Uncharacterized protein</fullName>
    </submittedName>
</protein>